<dbReference type="GO" id="GO:0004175">
    <property type="term" value="F:endopeptidase activity"/>
    <property type="evidence" value="ECO:0007669"/>
    <property type="project" value="TreeGrafter"/>
</dbReference>
<dbReference type="InterPro" id="IPR041489">
    <property type="entry name" value="PDZ_6"/>
</dbReference>
<sequence>MARRGVLGGGIACVAAPLWARQPERDISYAQDFDEMWRTLAERYCFFGEKATDWEKVRSVYRPQAIAAPSRHALAQVLKRALAELYDPHTTVRNSPDGTARTPPFDLMVARAADGIRVTAVQAESAAAEAGIAIGDVLTAIEGVPAEAAIQAAALRCLKRQDPAADAFVLGTVAAGRRGMPRRFAVRSGDAPAREIALPIKQRADPADVAHRRLENGIGLITIRSFGALTSVVAVDAALVELRDAPALLIDVRGNGGGDTAVARPIMGRFITERAPYAYMRRRAGAGLSRRWTEYVEPRGPFTWTKPVIVLCDHWSASMAEGFPMGMRGLGRATIVGTPMMGLGAAVFQLRLDRSGIDLQYSAEPVYDVQDRPRWTMRPDVVVPDGADILAAGVAEAKRRKAQG</sequence>
<dbReference type="Gene3D" id="3.90.226.10">
    <property type="entry name" value="2-enoyl-CoA Hydratase, Chain A, domain 1"/>
    <property type="match status" value="1"/>
</dbReference>
<dbReference type="GO" id="GO:0006508">
    <property type="term" value="P:proteolysis"/>
    <property type="evidence" value="ECO:0007669"/>
    <property type="project" value="InterPro"/>
</dbReference>
<dbReference type="SMART" id="SM00245">
    <property type="entry name" value="TSPc"/>
    <property type="match status" value="1"/>
</dbReference>
<dbReference type="SUPFAM" id="SSF52096">
    <property type="entry name" value="ClpP/crotonase"/>
    <property type="match status" value="1"/>
</dbReference>
<reference evidence="3" key="1">
    <citation type="submission" date="2018-07" db="EMBL/GenBank/DDBJ databases">
        <title>Genomic and Epidemiologic Investigation of an Indolent Hospital Outbreak.</title>
        <authorList>
            <person name="Johnson R.C."/>
            <person name="Deming C."/>
            <person name="Conlan S."/>
            <person name="Zellmer C.J."/>
            <person name="Michelin A.V."/>
            <person name="Lee-Lin S.-Q."/>
            <person name="Thomas P.J."/>
            <person name="Park M."/>
            <person name="Weingarten R.A."/>
            <person name="Less J."/>
            <person name="Dekker J.P."/>
            <person name="Frank K.M."/>
            <person name="Musser K.A."/>
            <person name="Mcquiston J.R."/>
            <person name="Henderson D.K."/>
            <person name="Lau A.F."/>
            <person name="Palmore T.N."/>
            <person name="Segre J.A."/>
        </authorList>
    </citation>
    <scope>NUCLEOTIDE SEQUENCE [LARGE SCALE GENOMIC DNA]</scope>
    <source>
        <strain evidence="3">SK-CDC1_0717</strain>
    </source>
</reference>
<dbReference type="Proteomes" id="UP000287746">
    <property type="component" value="Unassembled WGS sequence"/>
</dbReference>
<dbReference type="EMBL" id="QQYZ01000003">
    <property type="protein sequence ID" value="RSY88871.1"/>
    <property type="molecule type" value="Genomic_DNA"/>
</dbReference>
<proteinExistence type="predicted"/>
<evidence type="ECO:0000259" key="1">
    <source>
        <dbReference type="PROSITE" id="PS50106"/>
    </source>
</evidence>
<dbReference type="GO" id="GO:0007165">
    <property type="term" value="P:signal transduction"/>
    <property type="evidence" value="ECO:0007669"/>
    <property type="project" value="TreeGrafter"/>
</dbReference>
<comment type="caution">
    <text evidence="2">The sequence shown here is derived from an EMBL/GenBank/DDBJ whole genome shotgun (WGS) entry which is preliminary data.</text>
</comment>
<gene>
    <name evidence="2" type="ORF">DAH66_03780</name>
</gene>
<feature type="domain" description="PDZ" evidence="1">
    <location>
        <begin position="89"/>
        <end position="160"/>
    </location>
</feature>
<dbReference type="PROSITE" id="PS50106">
    <property type="entry name" value="PDZ"/>
    <property type="match status" value="1"/>
</dbReference>
<organism evidence="2 3">
    <name type="scientific">Sphingomonas koreensis</name>
    <dbReference type="NCBI Taxonomy" id="93064"/>
    <lineage>
        <taxon>Bacteria</taxon>
        <taxon>Pseudomonadati</taxon>
        <taxon>Pseudomonadota</taxon>
        <taxon>Alphaproteobacteria</taxon>
        <taxon>Sphingomonadales</taxon>
        <taxon>Sphingomonadaceae</taxon>
        <taxon>Sphingomonas</taxon>
    </lineage>
</organism>
<dbReference type="InterPro" id="IPR036034">
    <property type="entry name" value="PDZ_sf"/>
</dbReference>
<protein>
    <submittedName>
        <fullName evidence="2">Peptidase S41</fullName>
    </submittedName>
</protein>
<dbReference type="SUPFAM" id="SSF50156">
    <property type="entry name" value="PDZ domain-like"/>
    <property type="match status" value="1"/>
</dbReference>
<accession>A0A430G7D9</accession>
<dbReference type="InterPro" id="IPR029045">
    <property type="entry name" value="ClpP/crotonase-like_dom_sf"/>
</dbReference>
<dbReference type="Pfam" id="PF03572">
    <property type="entry name" value="Peptidase_S41"/>
    <property type="match status" value="1"/>
</dbReference>
<dbReference type="InterPro" id="IPR005151">
    <property type="entry name" value="Tail-specific_protease"/>
</dbReference>
<dbReference type="Gene3D" id="2.30.42.10">
    <property type="match status" value="1"/>
</dbReference>
<dbReference type="Gene3D" id="3.30.750.44">
    <property type="match status" value="1"/>
</dbReference>
<dbReference type="GO" id="GO:0030288">
    <property type="term" value="C:outer membrane-bounded periplasmic space"/>
    <property type="evidence" value="ECO:0007669"/>
    <property type="project" value="TreeGrafter"/>
</dbReference>
<dbReference type="GO" id="GO:0008236">
    <property type="term" value="F:serine-type peptidase activity"/>
    <property type="evidence" value="ECO:0007669"/>
    <property type="project" value="InterPro"/>
</dbReference>
<evidence type="ECO:0000313" key="3">
    <source>
        <dbReference type="Proteomes" id="UP000287746"/>
    </source>
</evidence>
<dbReference type="Pfam" id="PF17820">
    <property type="entry name" value="PDZ_6"/>
    <property type="match status" value="1"/>
</dbReference>
<dbReference type="PANTHER" id="PTHR32060">
    <property type="entry name" value="TAIL-SPECIFIC PROTEASE"/>
    <property type="match status" value="1"/>
</dbReference>
<name>A0A430G7D9_9SPHN</name>
<dbReference type="AlphaFoldDB" id="A0A430G7D9"/>
<evidence type="ECO:0000313" key="2">
    <source>
        <dbReference type="EMBL" id="RSY88871.1"/>
    </source>
</evidence>
<dbReference type="InterPro" id="IPR028204">
    <property type="entry name" value="Tricorn_C1"/>
</dbReference>
<dbReference type="Pfam" id="PF14684">
    <property type="entry name" value="Tricorn_C1"/>
    <property type="match status" value="1"/>
</dbReference>
<dbReference type="InterPro" id="IPR001478">
    <property type="entry name" value="PDZ"/>
</dbReference>
<dbReference type="PANTHER" id="PTHR32060:SF30">
    <property type="entry name" value="CARBOXY-TERMINAL PROCESSING PROTEASE CTPA"/>
    <property type="match status" value="1"/>
</dbReference>